<dbReference type="EMBL" id="UINC01216396">
    <property type="protein sequence ID" value="SVE42516.1"/>
    <property type="molecule type" value="Genomic_DNA"/>
</dbReference>
<dbReference type="AlphaFoldDB" id="A0A383DDD7"/>
<accession>A0A383DDD7</accession>
<sequence>VSNFVVRRIWGRWSGRITACNIRGRPARRARLLGSASNGIASGISSSRFVQTAFYRADGCVLYLGHFGDLKQSDVFSLRLAQAISPEISPVEVKPRALTDFIFFGPNARLTLLTSWSSKLRQHSIFKGYALTTKRWRCRRRAMMRVLCWYCRSGWLRGQLVEMNFAVAFFYRARALAYSFRN</sequence>
<proteinExistence type="predicted"/>
<reference evidence="1" key="1">
    <citation type="submission" date="2018-05" db="EMBL/GenBank/DDBJ databases">
        <authorList>
            <person name="Lanie J.A."/>
            <person name="Ng W.-L."/>
            <person name="Kazmierczak K.M."/>
            <person name="Andrzejewski T.M."/>
            <person name="Davidsen T.M."/>
            <person name="Wayne K.J."/>
            <person name="Tettelin H."/>
            <person name="Glass J.I."/>
            <person name="Rusch D."/>
            <person name="Podicherti R."/>
            <person name="Tsui H.-C.T."/>
            <person name="Winkler M.E."/>
        </authorList>
    </citation>
    <scope>NUCLEOTIDE SEQUENCE</scope>
</reference>
<feature type="non-terminal residue" evidence="1">
    <location>
        <position position="1"/>
    </location>
</feature>
<gene>
    <name evidence="1" type="ORF">METZ01_LOCUS495370</name>
</gene>
<protein>
    <submittedName>
        <fullName evidence="1">Uncharacterized protein</fullName>
    </submittedName>
</protein>
<evidence type="ECO:0000313" key="1">
    <source>
        <dbReference type="EMBL" id="SVE42516.1"/>
    </source>
</evidence>
<name>A0A383DDD7_9ZZZZ</name>
<feature type="non-terminal residue" evidence="1">
    <location>
        <position position="182"/>
    </location>
</feature>
<organism evidence="1">
    <name type="scientific">marine metagenome</name>
    <dbReference type="NCBI Taxonomy" id="408172"/>
    <lineage>
        <taxon>unclassified sequences</taxon>
        <taxon>metagenomes</taxon>
        <taxon>ecological metagenomes</taxon>
    </lineage>
</organism>